<feature type="non-terminal residue" evidence="2">
    <location>
        <position position="54"/>
    </location>
</feature>
<proteinExistence type="predicted"/>
<name>A0A8J2L5V1_9HEXA</name>
<gene>
    <name evidence="2" type="ORF">AFUS01_LOCUS35764</name>
</gene>
<organism evidence="2 3">
    <name type="scientific">Allacma fusca</name>
    <dbReference type="NCBI Taxonomy" id="39272"/>
    <lineage>
        <taxon>Eukaryota</taxon>
        <taxon>Metazoa</taxon>
        <taxon>Ecdysozoa</taxon>
        <taxon>Arthropoda</taxon>
        <taxon>Hexapoda</taxon>
        <taxon>Collembola</taxon>
        <taxon>Symphypleona</taxon>
        <taxon>Sminthuridae</taxon>
        <taxon>Allacma</taxon>
    </lineage>
</organism>
<keyword evidence="3" id="KW-1185">Reference proteome</keyword>
<dbReference type="AlphaFoldDB" id="A0A8J2L5V1"/>
<sequence length="54" mass="5808">DSNEDLDDTVLSIKLPRRDAFLEDLPPGSTTLDGSGGIGSSIVQTSRDELFVEE</sequence>
<evidence type="ECO:0000313" key="2">
    <source>
        <dbReference type="EMBL" id="CAG7825663.1"/>
    </source>
</evidence>
<evidence type="ECO:0000313" key="3">
    <source>
        <dbReference type="Proteomes" id="UP000708208"/>
    </source>
</evidence>
<protein>
    <submittedName>
        <fullName evidence="2">Uncharacterized protein</fullName>
    </submittedName>
</protein>
<reference evidence="2" key="1">
    <citation type="submission" date="2021-06" db="EMBL/GenBank/DDBJ databases">
        <authorList>
            <person name="Hodson N. C."/>
            <person name="Mongue J. A."/>
            <person name="Jaron S. K."/>
        </authorList>
    </citation>
    <scope>NUCLEOTIDE SEQUENCE</scope>
</reference>
<accession>A0A8J2L5V1</accession>
<dbReference type="EMBL" id="CAJVCH010537134">
    <property type="protein sequence ID" value="CAG7825663.1"/>
    <property type="molecule type" value="Genomic_DNA"/>
</dbReference>
<feature type="non-terminal residue" evidence="2">
    <location>
        <position position="1"/>
    </location>
</feature>
<evidence type="ECO:0000256" key="1">
    <source>
        <dbReference type="SAM" id="MobiDB-lite"/>
    </source>
</evidence>
<dbReference type="Proteomes" id="UP000708208">
    <property type="component" value="Unassembled WGS sequence"/>
</dbReference>
<comment type="caution">
    <text evidence="2">The sequence shown here is derived from an EMBL/GenBank/DDBJ whole genome shotgun (WGS) entry which is preliminary data.</text>
</comment>
<feature type="region of interest" description="Disordered" evidence="1">
    <location>
        <begin position="22"/>
        <end position="45"/>
    </location>
</feature>